<evidence type="ECO:0000256" key="3">
    <source>
        <dbReference type="ARBA" id="ARBA00012191"/>
    </source>
</evidence>
<dbReference type="InterPro" id="IPR027417">
    <property type="entry name" value="P-loop_NTPase"/>
</dbReference>
<evidence type="ECO:0000259" key="14">
    <source>
        <dbReference type="PROSITE" id="PS50893"/>
    </source>
</evidence>
<accession>A0A803M010</accession>
<dbReference type="InterPro" id="IPR044746">
    <property type="entry name" value="ABCC_6TM_D1"/>
</dbReference>
<dbReference type="InterPro" id="IPR044726">
    <property type="entry name" value="ABCC_6TM_D2"/>
</dbReference>
<feature type="transmembrane region" description="Helical" evidence="13">
    <location>
        <begin position="1040"/>
        <end position="1064"/>
    </location>
</feature>
<dbReference type="InterPro" id="IPR056228">
    <property type="entry name" value="ABCC10-like_N"/>
</dbReference>
<evidence type="ECO:0000256" key="4">
    <source>
        <dbReference type="ARBA" id="ARBA00022448"/>
    </source>
</evidence>
<evidence type="ECO:0000256" key="6">
    <source>
        <dbReference type="ARBA" id="ARBA00022737"/>
    </source>
</evidence>
<evidence type="ECO:0000256" key="5">
    <source>
        <dbReference type="ARBA" id="ARBA00022692"/>
    </source>
</evidence>
<dbReference type="PROSITE" id="PS50929">
    <property type="entry name" value="ABC_TM1F"/>
    <property type="match status" value="2"/>
</dbReference>
<dbReference type="SUPFAM" id="SSF52540">
    <property type="entry name" value="P-loop containing nucleoside triphosphate hydrolases"/>
    <property type="match status" value="3"/>
</dbReference>
<dbReference type="InterPro" id="IPR036640">
    <property type="entry name" value="ABC1_TM_sf"/>
</dbReference>
<dbReference type="GO" id="GO:0016020">
    <property type="term" value="C:membrane"/>
    <property type="evidence" value="ECO:0007669"/>
    <property type="project" value="UniProtKB-SubCell"/>
</dbReference>
<evidence type="ECO:0000256" key="7">
    <source>
        <dbReference type="ARBA" id="ARBA00022741"/>
    </source>
</evidence>
<dbReference type="Proteomes" id="UP000596660">
    <property type="component" value="Unplaced"/>
</dbReference>
<feature type="transmembrane region" description="Helical" evidence="13">
    <location>
        <begin position="621"/>
        <end position="641"/>
    </location>
</feature>
<dbReference type="PROSITE" id="PS50893">
    <property type="entry name" value="ABC_TRANSPORTER_2"/>
    <property type="match status" value="2"/>
</dbReference>
<feature type="transmembrane region" description="Helical" evidence="13">
    <location>
        <begin position="228"/>
        <end position="248"/>
    </location>
</feature>
<dbReference type="Pfam" id="PF24358">
    <property type="entry name" value="ABCC10_N"/>
    <property type="match status" value="1"/>
</dbReference>
<dbReference type="Pfam" id="PF00005">
    <property type="entry name" value="ABC_tran"/>
    <property type="match status" value="2"/>
</dbReference>
<feature type="transmembrane region" description="Helical" evidence="13">
    <location>
        <begin position="1001"/>
        <end position="1020"/>
    </location>
</feature>
<dbReference type="CDD" id="cd18579">
    <property type="entry name" value="ABC_6TM_ABCC_D1"/>
    <property type="match status" value="1"/>
</dbReference>
<proteinExistence type="inferred from homology"/>
<keyword evidence="7" id="KW-0547">Nucleotide-binding</keyword>
<dbReference type="OMA" id="ITFIMRY"/>
<keyword evidence="9" id="KW-1278">Translocase</keyword>
<protein>
    <recommendedName>
        <fullName evidence="3">ABC-type xenobiotic transporter</fullName>
        <ecNumber evidence="3">7.6.2.2</ecNumber>
    </recommendedName>
</protein>
<keyword evidence="8" id="KW-0067">ATP-binding</keyword>
<dbReference type="InterPro" id="IPR003593">
    <property type="entry name" value="AAA+_ATPase"/>
</dbReference>
<feature type="domain" description="ABC transmembrane type-1" evidence="15">
    <location>
        <begin position="488"/>
        <end position="676"/>
    </location>
</feature>
<feature type="transmembrane region" description="Helical" evidence="13">
    <location>
        <begin position="189"/>
        <end position="207"/>
    </location>
</feature>
<dbReference type="FunFam" id="3.40.50.300:FF:000169">
    <property type="entry name" value="ABC transporter C family member 3"/>
    <property type="match status" value="1"/>
</dbReference>
<dbReference type="EC" id="7.6.2.2" evidence="3"/>
<feature type="transmembrane region" description="Helical" evidence="13">
    <location>
        <begin position="1129"/>
        <end position="1151"/>
    </location>
</feature>
<evidence type="ECO:0000259" key="15">
    <source>
        <dbReference type="PROSITE" id="PS50929"/>
    </source>
</evidence>
<evidence type="ECO:0000256" key="1">
    <source>
        <dbReference type="ARBA" id="ARBA00004141"/>
    </source>
</evidence>
<keyword evidence="6" id="KW-0677">Repeat</keyword>
<dbReference type="Pfam" id="PF00664">
    <property type="entry name" value="ABC_membrane"/>
    <property type="match status" value="2"/>
</dbReference>
<evidence type="ECO:0000256" key="8">
    <source>
        <dbReference type="ARBA" id="ARBA00022840"/>
    </source>
</evidence>
<dbReference type="PANTHER" id="PTHR24223">
    <property type="entry name" value="ATP-BINDING CASSETTE SUB-FAMILY C"/>
    <property type="match status" value="1"/>
</dbReference>
<dbReference type="Gene3D" id="3.40.50.300">
    <property type="entry name" value="P-loop containing nucleotide triphosphate hydrolases"/>
    <property type="match status" value="3"/>
</dbReference>
<evidence type="ECO:0000256" key="10">
    <source>
        <dbReference type="ARBA" id="ARBA00022989"/>
    </source>
</evidence>
<keyword evidence="17" id="KW-1185">Reference proteome</keyword>
<comment type="similarity">
    <text evidence="2">Belongs to the ABC transporter superfamily. ABCC family. Conjugate transporter (TC 3.A.1.208) subfamily.</text>
</comment>
<dbReference type="InterPro" id="IPR003439">
    <property type="entry name" value="ABC_transporter-like_ATP-bd"/>
</dbReference>
<feature type="transmembrane region" description="Helical" evidence="13">
    <location>
        <begin position="521"/>
        <end position="548"/>
    </location>
</feature>
<dbReference type="SMART" id="SM00382">
    <property type="entry name" value="AAA"/>
    <property type="match status" value="2"/>
</dbReference>
<evidence type="ECO:0000256" key="13">
    <source>
        <dbReference type="SAM" id="Phobius"/>
    </source>
</evidence>
<keyword evidence="10 13" id="KW-1133">Transmembrane helix</keyword>
<feature type="transmembrane region" description="Helical" evidence="13">
    <location>
        <begin position="293"/>
        <end position="312"/>
    </location>
</feature>
<dbReference type="Gramene" id="AUR62021061-RA">
    <property type="protein sequence ID" value="AUR62021061-RA:cds"/>
    <property type="gene ID" value="AUR62021061"/>
</dbReference>
<comment type="catalytic activity">
    <reaction evidence="12">
        <text>ATP + H2O + xenobioticSide 1 = ADP + phosphate + xenobioticSide 2.</text>
        <dbReference type="EC" id="7.6.2.2"/>
    </reaction>
</comment>
<dbReference type="FunFam" id="3.40.50.300:FF:000508">
    <property type="entry name" value="ABC transporter C family member 5"/>
    <property type="match status" value="1"/>
</dbReference>
<evidence type="ECO:0000313" key="16">
    <source>
        <dbReference type="EnsemblPlants" id="AUR62021061-RA:cds"/>
    </source>
</evidence>
<dbReference type="CDD" id="cd03250">
    <property type="entry name" value="ABCC_MRP_domain1"/>
    <property type="match status" value="1"/>
</dbReference>
<evidence type="ECO:0000256" key="12">
    <source>
        <dbReference type="ARBA" id="ARBA00034018"/>
    </source>
</evidence>
<organism evidence="16 17">
    <name type="scientific">Chenopodium quinoa</name>
    <name type="common">Quinoa</name>
    <dbReference type="NCBI Taxonomy" id="63459"/>
    <lineage>
        <taxon>Eukaryota</taxon>
        <taxon>Viridiplantae</taxon>
        <taxon>Streptophyta</taxon>
        <taxon>Embryophyta</taxon>
        <taxon>Tracheophyta</taxon>
        <taxon>Spermatophyta</taxon>
        <taxon>Magnoliopsida</taxon>
        <taxon>eudicotyledons</taxon>
        <taxon>Gunneridae</taxon>
        <taxon>Pentapetalae</taxon>
        <taxon>Caryophyllales</taxon>
        <taxon>Chenopodiaceae</taxon>
        <taxon>Chenopodioideae</taxon>
        <taxon>Atripliceae</taxon>
        <taxon>Chenopodium</taxon>
    </lineage>
</organism>
<dbReference type="GO" id="GO:0008559">
    <property type="term" value="F:ABC-type xenobiotic transporter activity"/>
    <property type="evidence" value="ECO:0007669"/>
    <property type="project" value="UniProtKB-EC"/>
</dbReference>
<feature type="transmembrane region" description="Helical" evidence="13">
    <location>
        <begin position="426"/>
        <end position="447"/>
    </location>
</feature>
<evidence type="ECO:0000256" key="9">
    <source>
        <dbReference type="ARBA" id="ARBA00022967"/>
    </source>
</evidence>
<feature type="transmembrane region" description="Helical" evidence="13">
    <location>
        <begin position="1229"/>
        <end position="1248"/>
    </location>
</feature>
<comment type="subcellular location">
    <subcellularLocation>
        <location evidence="1">Membrane</location>
        <topology evidence="1">Multi-pass membrane protein</topology>
    </subcellularLocation>
</comment>
<dbReference type="GO" id="GO:0016887">
    <property type="term" value="F:ATP hydrolysis activity"/>
    <property type="evidence" value="ECO:0007669"/>
    <property type="project" value="InterPro"/>
</dbReference>
<keyword evidence="11 13" id="KW-0472">Membrane</keyword>
<reference evidence="16" key="2">
    <citation type="submission" date="2021-03" db="UniProtKB">
        <authorList>
            <consortium name="EnsemblPlants"/>
        </authorList>
    </citation>
    <scope>IDENTIFICATION</scope>
</reference>
<evidence type="ECO:0000256" key="11">
    <source>
        <dbReference type="ARBA" id="ARBA00023136"/>
    </source>
</evidence>
<dbReference type="CDD" id="cd03244">
    <property type="entry name" value="ABCC_MRP_domain2"/>
    <property type="match status" value="1"/>
</dbReference>
<dbReference type="SUPFAM" id="SSF90123">
    <property type="entry name" value="ABC transporter transmembrane region"/>
    <property type="match status" value="2"/>
</dbReference>
<keyword evidence="5 13" id="KW-0812">Transmembrane</keyword>
<dbReference type="InterPro" id="IPR050173">
    <property type="entry name" value="ABC_transporter_C-like"/>
</dbReference>
<dbReference type="FunFam" id="1.20.1560.10:FF:000003">
    <property type="entry name" value="ABC transporter C family member 10"/>
    <property type="match status" value="1"/>
</dbReference>
<evidence type="ECO:0000313" key="17">
    <source>
        <dbReference type="Proteomes" id="UP000596660"/>
    </source>
</evidence>
<name>A0A803M010_CHEQI</name>
<feature type="transmembrane region" description="Helical" evidence="13">
    <location>
        <begin position="260"/>
        <end position="281"/>
    </location>
</feature>
<sequence>MGQRQLFCLGRALLRRSRVLVLDEATASIDNATDTILQKTIRTEFASSTVITVAHRIPTVMDCTKVLAISDGNLVEYDEPMKLMKQEGSLFGQLVKEYWSHIHSAVSNLKQLPPAAAVCAESLERVITICFFIQSSVYVYYPSFCLWQPCFHYLLQSTASDNPLIKLHFYQNSSKKIEIRANHRQFSTLHMLSAVFNASLGLVYIGLGIRILKEKLRSDHSISPIHWWVIYFFHGVTWLVMGLTTKLIGGGSSPKAPLQILSILVFVYAGIYCCLVLYFTIMNHERITVKAGLDILSFLGAGLLLLCTYRRYKNEGMASDGNNTLYIPLNVEEKGLRETDLASQITPFSTAGLLSVMSFCWLKPLLKLGKEKTLQEDDVPKLRDIDRAGSCYLQFLDQVSKRKQENELPSESTILWSIVACHWREILMSGFFAFFKIVALSAGPLLLNSFIKVAEGKEAFKYEGYLLAILLFLSKILESLSQRQWGMHSGGEIMNYVSVDAYRIGEFPYWFHRTWTTGLQLCFALLIMIHSIGLATVGSLVVIILTVLCNTPIGKLQHKFQSKLMVSQDERLKACSEALVNMKVLKLYAWETHFKNVVEALRKVECKRLSAVQLQKGYSLFFYWSSPVLISAATFGACYILKVPLHASNVFTFLATLRLGQEPIKTIPDVIGVVIQARVAFARIVKFLAAPELQIENIRKERKMNSTSHVIQMKSANLSWEISSSKPTLRNINLDVHPGEKVAICGEVGSGKSTLLTAILGELPHADGTVVVYGKIAYVSQTAWIQTGTIHENILFGSAMDDSRYQETLQRCSLVKDLELLPYADNTEIGERGVNLSGGQKQQIQLARALYLDADIYLLDDPFSAVDAHTAASLFNDYVMEALSEKTVLLVTHQVDFLPAFHCCLLTSDREILQAGTYDELLASSEEFLGLVTAHKETAGTKTLAGDGRHNYPAKEVMTSMDIEKQYQPLKRNQLIKKEERDVGDTGSKPYLIYLNQNKGYLYFSILALANLAFLISQILQNTWMAYGIDNPHVRKPTLIVVYLIIGLCSTFCILFRSLAAVTLGMETSKSLFSQLLNSLFRAPMSFYDSTPLGRILSRISSDLSIVDLDIPFIFMTTFGATAVAYTNLVVLTIVTWQVFLISIPVIYMAIRLQRYYYATAKELMRLNGTTKSMVANHLAESVAGGMTIRAFQEEDRFFAKTLDLIDANASPLFHNFAANEWLIQRIEILSAIVLAAAALCMVLLPTGTFSSGFIGMALTYGLALNISMVNSIQNQCTLANYIISVERINQYMDIPSEPPEIIKDNRPPQNWPSVGKVEIYNLQIRYRPDTPLVLKGTSCTFEGGDRIGIVGRTGSGKSTLIGALFRLMEPVEGKIIVDGIDIGSIGLHDLRSCFGIIPQEPTLFNGTVRFNIDPLCQSNDEEIWQVLEKCQLKEDVLDKEHGLDSSVLEDGSNWSMGQRQLFCLGRALLRRSKVLVFDEATASIDNATDMIMQKTIRRELTDCTMITVAHRIPTVMDCTKVLAISDGNLVEYDEPLNLMNKEGSLFGQLVKEYWSHSKCNRQSPQN</sequence>
<dbReference type="FunFam" id="1.20.1560.10:FF:000002">
    <property type="entry name" value="ABC transporter C family member 5"/>
    <property type="match status" value="1"/>
</dbReference>
<dbReference type="InterPro" id="IPR011527">
    <property type="entry name" value="ABC1_TM_dom"/>
</dbReference>
<feature type="domain" description="ABC transporter" evidence="14">
    <location>
        <begin position="713"/>
        <end position="934"/>
    </location>
</feature>
<dbReference type="PANTHER" id="PTHR24223:SF369">
    <property type="entry name" value="ABC TRANSPORTER C FAMILY MEMBER 10"/>
    <property type="match status" value="1"/>
</dbReference>
<dbReference type="CDD" id="cd18580">
    <property type="entry name" value="ABC_6TM_ABCC_D2"/>
    <property type="match status" value="1"/>
</dbReference>
<dbReference type="Gene3D" id="1.20.1560.10">
    <property type="entry name" value="ABC transporter type 1, transmembrane domain"/>
    <property type="match status" value="2"/>
</dbReference>
<dbReference type="GO" id="GO:0005524">
    <property type="term" value="F:ATP binding"/>
    <property type="evidence" value="ECO:0007669"/>
    <property type="project" value="UniProtKB-KW"/>
</dbReference>
<feature type="domain" description="ABC transmembrane type-1" evidence="15">
    <location>
        <begin position="1006"/>
        <end position="1281"/>
    </location>
</feature>
<dbReference type="EnsemblPlants" id="AUR62021061-RA">
    <property type="protein sequence ID" value="AUR62021061-RA:cds"/>
    <property type="gene ID" value="AUR62021061"/>
</dbReference>
<feature type="domain" description="ABC transporter" evidence="14">
    <location>
        <begin position="1318"/>
        <end position="1552"/>
    </location>
</feature>
<evidence type="ECO:0000256" key="2">
    <source>
        <dbReference type="ARBA" id="ARBA00009726"/>
    </source>
</evidence>
<reference evidence="16" key="1">
    <citation type="journal article" date="2017" name="Nature">
        <title>The genome of Chenopodium quinoa.</title>
        <authorList>
            <person name="Jarvis D.E."/>
            <person name="Ho Y.S."/>
            <person name="Lightfoot D.J."/>
            <person name="Schmoeckel S.M."/>
            <person name="Li B."/>
            <person name="Borm T.J.A."/>
            <person name="Ohyanagi H."/>
            <person name="Mineta K."/>
            <person name="Michell C.T."/>
            <person name="Saber N."/>
            <person name="Kharbatia N.M."/>
            <person name="Rupper R.R."/>
            <person name="Sharp A.R."/>
            <person name="Dally N."/>
            <person name="Boughton B.A."/>
            <person name="Woo Y.H."/>
            <person name="Gao G."/>
            <person name="Schijlen E.G.W.M."/>
            <person name="Guo X."/>
            <person name="Momin A.A."/>
            <person name="Negrao S."/>
            <person name="Al-Babili S."/>
            <person name="Gehring C."/>
            <person name="Roessner U."/>
            <person name="Jung C."/>
            <person name="Murphy K."/>
            <person name="Arold S.T."/>
            <person name="Gojobori T."/>
            <person name="van der Linden C.G."/>
            <person name="van Loo E.N."/>
            <person name="Jellen E.N."/>
            <person name="Maughan P.J."/>
            <person name="Tester M."/>
        </authorList>
    </citation>
    <scope>NUCLEOTIDE SEQUENCE [LARGE SCALE GENOMIC DNA]</scope>
    <source>
        <strain evidence="16">cv. PI 614886</strain>
    </source>
</reference>
<keyword evidence="4" id="KW-0813">Transport</keyword>